<evidence type="ECO:0000256" key="1">
    <source>
        <dbReference type="ARBA" id="ARBA00022714"/>
    </source>
</evidence>
<dbReference type="SUPFAM" id="SSF50022">
    <property type="entry name" value="ISP domain"/>
    <property type="match status" value="1"/>
</dbReference>
<dbReference type="InterPro" id="IPR021028">
    <property type="entry name" value="Homotrim_ring_OHase_catalytic"/>
</dbReference>
<dbReference type="Gene3D" id="2.20.25.10">
    <property type="match status" value="1"/>
</dbReference>
<accession>W4LXX5</accession>
<dbReference type="EMBL" id="AZHW01000094">
    <property type="protein sequence ID" value="ETX02939.1"/>
    <property type="molecule type" value="Genomic_DNA"/>
</dbReference>
<evidence type="ECO:0000313" key="9">
    <source>
        <dbReference type="Proteomes" id="UP000019141"/>
    </source>
</evidence>
<keyword evidence="2" id="KW-0479">Metal-binding</keyword>
<keyword evidence="4" id="KW-0408">Iron</keyword>
<evidence type="ECO:0000256" key="3">
    <source>
        <dbReference type="ARBA" id="ARBA00023002"/>
    </source>
</evidence>
<dbReference type="GO" id="GO:0016491">
    <property type="term" value="F:oxidoreductase activity"/>
    <property type="evidence" value="ECO:0007669"/>
    <property type="project" value="UniProtKB-KW"/>
</dbReference>
<comment type="caution">
    <text evidence="8">The sequence shown here is derived from an EMBL/GenBank/DDBJ whole genome shotgun (WGS) entry which is preliminary data.</text>
</comment>
<proteinExistence type="predicted"/>
<dbReference type="Gene3D" id="3.90.380.10">
    <property type="entry name" value="Naphthalene 1,2-dioxygenase Alpha Subunit, Chain A, domain 1"/>
    <property type="match status" value="1"/>
</dbReference>
<evidence type="ECO:0000256" key="4">
    <source>
        <dbReference type="ARBA" id="ARBA00023004"/>
    </source>
</evidence>
<protein>
    <recommendedName>
        <fullName evidence="7">Rieske domain-containing protein</fullName>
    </recommendedName>
</protein>
<feature type="region of interest" description="Disordered" evidence="6">
    <location>
        <begin position="403"/>
        <end position="433"/>
    </location>
</feature>
<evidence type="ECO:0000256" key="6">
    <source>
        <dbReference type="SAM" id="MobiDB-lite"/>
    </source>
</evidence>
<dbReference type="PANTHER" id="PTHR21266:SF59">
    <property type="entry name" value="BLR4922 PROTEIN"/>
    <property type="match status" value="1"/>
</dbReference>
<feature type="compositionally biased region" description="Basic residues" evidence="6">
    <location>
        <begin position="1"/>
        <end position="11"/>
    </location>
</feature>
<keyword evidence="1" id="KW-0001">2Fe-2S</keyword>
<dbReference type="InterPro" id="IPR036922">
    <property type="entry name" value="Rieske_2Fe-2S_sf"/>
</dbReference>
<keyword evidence="5" id="KW-0411">Iron-sulfur</keyword>
<dbReference type="PROSITE" id="PS51296">
    <property type="entry name" value="RIESKE"/>
    <property type="match status" value="1"/>
</dbReference>
<dbReference type="Gene3D" id="2.20.25.680">
    <property type="match status" value="1"/>
</dbReference>
<dbReference type="GO" id="GO:0051537">
    <property type="term" value="F:2 iron, 2 sulfur cluster binding"/>
    <property type="evidence" value="ECO:0007669"/>
    <property type="project" value="UniProtKB-KW"/>
</dbReference>
<dbReference type="Proteomes" id="UP000019141">
    <property type="component" value="Unassembled WGS sequence"/>
</dbReference>
<evidence type="ECO:0000259" key="7">
    <source>
        <dbReference type="PROSITE" id="PS51296"/>
    </source>
</evidence>
<dbReference type="AlphaFoldDB" id="W4LXX5"/>
<evidence type="ECO:0000256" key="5">
    <source>
        <dbReference type="ARBA" id="ARBA00023014"/>
    </source>
</evidence>
<dbReference type="Pfam" id="PF11723">
    <property type="entry name" value="Aromatic_hydrox"/>
    <property type="match status" value="1"/>
</dbReference>
<feature type="domain" description="Rieske" evidence="7">
    <location>
        <begin position="47"/>
        <end position="155"/>
    </location>
</feature>
<gene>
    <name evidence="8" type="ORF">ETSY1_01890</name>
</gene>
<dbReference type="GO" id="GO:0046872">
    <property type="term" value="F:metal ion binding"/>
    <property type="evidence" value="ECO:0007669"/>
    <property type="project" value="UniProtKB-KW"/>
</dbReference>
<dbReference type="InterPro" id="IPR017941">
    <property type="entry name" value="Rieske_2Fe-2S"/>
</dbReference>
<keyword evidence="3" id="KW-0560">Oxidoreductase</keyword>
<sequence>MAQQRSHRNGHIRTNGEAHTNGEAKQIPSLSGDIRPLIPKLGLRNYWYPAIAASQVGKRKPVQVRMLGEDLCFFRGESGQVVAITDICPHRGARFSEGHCHYEGTVACPYHGWVYNERGENIAVLSEGPQSKVCGKPGTEAKVYPTQEHKGIVFAWIGDEAPAPIEEDVPEEFFDPDAFILHGITYWDVNWEIGLENSMDSHVNYLHRNALVVLRTPYSRRGATGEHPIFVGNGFSGDPQATYYTEPQPPQDEYPQFGWKWPKTNYRRLWTWFFQPFVEYARKQIPRPKTAWWGTGHRLPGMFRTLFAYDLYTRQTVPIDETHTRLWYFHYLRPRHQVQRIWRTLLYKTLHKWIIEYNFSMQDMSVMRNQVYDAPEKLSGTDAEVIQWRRLVVTKHFGGRHAPFEHHNPEGLEPDAMPIERVLGGGPAPAKRS</sequence>
<dbReference type="InterPro" id="IPR050584">
    <property type="entry name" value="Cholesterol_7-desaturase"/>
</dbReference>
<evidence type="ECO:0000256" key="2">
    <source>
        <dbReference type="ARBA" id="ARBA00022723"/>
    </source>
</evidence>
<dbReference type="PANTHER" id="PTHR21266">
    <property type="entry name" value="IRON-SULFUR DOMAIN CONTAINING PROTEIN"/>
    <property type="match status" value="1"/>
</dbReference>
<reference evidence="8 9" key="1">
    <citation type="journal article" date="2014" name="Nature">
        <title>An environmental bacterial taxon with a large and distinct metabolic repertoire.</title>
        <authorList>
            <person name="Wilson M.C."/>
            <person name="Mori T."/>
            <person name="Ruckert C."/>
            <person name="Uria A.R."/>
            <person name="Helf M.J."/>
            <person name="Takada K."/>
            <person name="Gernert C."/>
            <person name="Steffens U.A."/>
            <person name="Heycke N."/>
            <person name="Schmitt S."/>
            <person name="Rinke C."/>
            <person name="Helfrich E.J."/>
            <person name="Brachmann A.O."/>
            <person name="Gurgui C."/>
            <person name="Wakimoto T."/>
            <person name="Kracht M."/>
            <person name="Crusemann M."/>
            <person name="Hentschel U."/>
            <person name="Abe I."/>
            <person name="Matsunaga S."/>
            <person name="Kalinowski J."/>
            <person name="Takeyama H."/>
            <person name="Piel J."/>
        </authorList>
    </citation>
    <scope>NUCLEOTIDE SEQUENCE [LARGE SCALE GENOMIC DNA]</scope>
    <source>
        <strain evidence="9">TSY1</strain>
    </source>
</reference>
<keyword evidence="9" id="KW-1185">Reference proteome</keyword>
<dbReference type="SUPFAM" id="SSF55961">
    <property type="entry name" value="Bet v1-like"/>
    <property type="match status" value="1"/>
</dbReference>
<dbReference type="Pfam" id="PF00355">
    <property type="entry name" value="Rieske"/>
    <property type="match status" value="1"/>
</dbReference>
<feature type="region of interest" description="Disordered" evidence="6">
    <location>
        <begin position="1"/>
        <end position="29"/>
    </location>
</feature>
<name>W4LXX5_ENTF1</name>
<organism evidence="8 9">
    <name type="scientific">Entotheonella factor</name>
    <dbReference type="NCBI Taxonomy" id="1429438"/>
    <lineage>
        <taxon>Bacteria</taxon>
        <taxon>Pseudomonadati</taxon>
        <taxon>Nitrospinota/Tectimicrobiota group</taxon>
        <taxon>Candidatus Tectimicrobiota</taxon>
        <taxon>Candidatus Entotheonellia</taxon>
        <taxon>Candidatus Entotheonellales</taxon>
        <taxon>Candidatus Entotheonellaceae</taxon>
        <taxon>Candidatus Entotheonella</taxon>
    </lineage>
</organism>
<evidence type="ECO:0000313" key="8">
    <source>
        <dbReference type="EMBL" id="ETX02939.1"/>
    </source>
</evidence>
<dbReference type="HOGENOM" id="CLU_056735_0_0_7"/>